<dbReference type="InterPro" id="IPR002483">
    <property type="entry name" value="PWI_dom"/>
</dbReference>
<dbReference type="SMART" id="SM00311">
    <property type="entry name" value="PWI"/>
    <property type="match status" value="1"/>
</dbReference>
<sequence>MTDAGFFRGTSSEQDNRFSDKEKKLMKQMKFADSILKKVDMSKVNLGVLKPWIANRISELLGMEDDVLNEFVFNQLEADNNPDGRRIQINLTGFLNGKNARVFTGELWDMLLDAMEHSGVPTALLNAKKAEISQRLIQAEEEKPKKLESTVRNSDDDRKSYHSRHHYDNDRDRDRYSHQPSKTDDSFGRDRRRYDDDSGDRHRSHTIKKSRFSDIQPDHDEFKSSHDSGRDSNRVKEPIREDELKKPERIDVDDDDGARVEMKKRKKNKHRHHRKRRSSSSSGNSEDDDEEEERGRQKHRRSSNSDKRKKKKSKKSRHSRSSDHSEERSLEQELRDRALESMRKQKTMDK</sequence>
<dbReference type="Pfam" id="PF01480">
    <property type="entry name" value="PWI"/>
    <property type="match status" value="1"/>
</dbReference>
<dbReference type="PANTHER" id="PTHR23148">
    <property type="entry name" value="SERINE/ARGININE REGULATED NUCLEAR MATRIX PROTEIN"/>
    <property type="match status" value="1"/>
</dbReference>
<dbReference type="OrthoDB" id="163257at2759"/>
<dbReference type="GO" id="GO:0005681">
    <property type="term" value="C:spliceosomal complex"/>
    <property type="evidence" value="ECO:0007669"/>
    <property type="project" value="TreeGrafter"/>
</dbReference>
<evidence type="ECO:0000313" key="3">
    <source>
        <dbReference type="EMBL" id="CAG7719738.1"/>
    </source>
</evidence>
<dbReference type="EMBL" id="CAJVCH010064162">
    <property type="protein sequence ID" value="CAG7719738.1"/>
    <property type="molecule type" value="Genomic_DNA"/>
</dbReference>
<feature type="compositionally biased region" description="Basic and acidic residues" evidence="1">
    <location>
        <begin position="137"/>
        <end position="201"/>
    </location>
</feature>
<evidence type="ECO:0000313" key="4">
    <source>
        <dbReference type="Proteomes" id="UP000708208"/>
    </source>
</evidence>
<feature type="compositionally biased region" description="Basic residues" evidence="1">
    <location>
        <begin position="296"/>
        <end position="319"/>
    </location>
</feature>
<dbReference type="PANTHER" id="PTHR23148:SF0">
    <property type="entry name" value="SERINE_ARGININE REPETITIVE MATRIX PROTEIN 1"/>
    <property type="match status" value="1"/>
</dbReference>
<feature type="compositionally biased region" description="Basic and acidic residues" evidence="1">
    <location>
        <begin position="216"/>
        <end position="250"/>
    </location>
</feature>
<dbReference type="Proteomes" id="UP000708208">
    <property type="component" value="Unassembled WGS sequence"/>
</dbReference>
<reference evidence="3" key="1">
    <citation type="submission" date="2021-06" db="EMBL/GenBank/DDBJ databases">
        <authorList>
            <person name="Hodson N. C."/>
            <person name="Mongue J. A."/>
            <person name="Jaron S. K."/>
        </authorList>
    </citation>
    <scope>NUCLEOTIDE SEQUENCE</scope>
</reference>
<organism evidence="3 4">
    <name type="scientific">Allacma fusca</name>
    <dbReference type="NCBI Taxonomy" id="39272"/>
    <lineage>
        <taxon>Eukaryota</taxon>
        <taxon>Metazoa</taxon>
        <taxon>Ecdysozoa</taxon>
        <taxon>Arthropoda</taxon>
        <taxon>Hexapoda</taxon>
        <taxon>Collembola</taxon>
        <taxon>Symphypleona</taxon>
        <taxon>Sminthuridae</taxon>
        <taxon>Allacma</taxon>
    </lineage>
</organism>
<accession>A0A8J2K5E5</accession>
<dbReference type="PROSITE" id="PS51025">
    <property type="entry name" value="PWI"/>
    <property type="match status" value="1"/>
</dbReference>
<dbReference type="GO" id="GO:0048024">
    <property type="term" value="P:regulation of mRNA splicing, via spliceosome"/>
    <property type="evidence" value="ECO:0007669"/>
    <property type="project" value="TreeGrafter"/>
</dbReference>
<name>A0A8J2K5E5_9HEXA</name>
<gene>
    <name evidence="3" type="ORF">AFUS01_LOCUS9046</name>
</gene>
<evidence type="ECO:0000259" key="2">
    <source>
        <dbReference type="PROSITE" id="PS51025"/>
    </source>
</evidence>
<keyword evidence="4" id="KW-1185">Reference proteome</keyword>
<proteinExistence type="predicted"/>
<feature type="region of interest" description="Disordered" evidence="1">
    <location>
        <begin position="137"/>
        <end position="350"/>
    </location>
</feature>
<dbReference type="GO" id="GO:0003723">
    <property type="term" value="F:RNA binding"/>
    <property type="evidence" value="ECO:0007669"/>
    <property type="project" value="TreeGrafter"/>
</dbReference>
<dbReference type="InterPro" id="IPR052225">
    <property type="entry name" value="Ser/Arg_repetitive_matrix"/>
</dbReference>
<feature type="domain" description="PWI" evidence="2">
    <location>
        <begin position="28"/>
        <end position="127"/>
    </location>
</feature>
<evidence type="ECO:0000256" key="1">
    <source>
        <dbReference type="SAM" id="MobiDB-lite"/>
    </source>
</evidence>
<feature type="compositionally biased region" description="Basic residues" evidence="1">
    <location>
        <begin position="262"/>
        <end position="278"/>
    </location>
</feature>
<comment type="caution">
    <text evidence="3">The sequence shown here is derived from an EMBL/GenBank/DDBJ whole genome shotgun (WGS) entry which is preliminary data.</text>
</comment>
<protein>
    <recommendedName>
        <fullName evidence="2">PWI domain-containing protein</fullName>
    </recommendedName>
</protein>
<dbReference type="AlphaFoldDB" id="A0A8J2K5E5"/>
<feature type="compositionally biased region" description="Basic and acidic residues" evidence="1">
    <location>
        <begin position="320"/>
        <end position="350"/>
    </location>
</feature>